<accession>A0A4R0MR49</accession>
<proteinExistence type="predicted"/>
<dbReference type="InterPro" id="IPR029068">
    <property type="entry name" value="Glyas_Bleomycin-R_OHBP_Dase"/>
</dbReference>
<dbReference type="Proteomes" id="UP000292884">
    <property type="component" value="Unassembled WGS sequence"/>
</dbReference>
<gene>
    <name evidence="1" type="ORF">EZ428_16870</name>
</gene>
<dbReference type="AlphaFoldDB" id="A0A4R0MR49"/>
<dbReference type="EMBL" id="SJSK01000004">
    <property type="protein sequence ID" value="TCC89368.1"/>
    <property type="molecule type" value="Genomic_DNA"/>
</dbReference>
<organism evidence="1 2">
    <name type="scientific">Pedobacter frigiditerrae</name>
    <dbReference type="NCBI Taxonomy" id="2530452"/>
    <lineage>
        <taxon>Bacteria</taxon>
        <taxon>Pseudomonadati</taxon>
        <taxon>Bacteroidota</taxon>
        <taxon>Sphingobacteriia</taxon>
        <taxon>Sphingobacteriales</taxon>
        <taxon>Sphingobacteriaceae</taxon>
        <taxon>Pedobacter</taxon>
    </lineage>
</organism>
<evidence type="ECO:0000313" key="2">
    <source>
        <dbReference type="Proteomes" id="UP000292884"/>
    </source>
</evidence>
<sequence length="129" mass="15107">MKYGINHDTMKFEKLVPNIFYTDIKDGLRMFVDCLGFTVGHTDLNSQQPLCVLDKDGLRINLFQSTKFAKEHHPEFRLETKNIEEIYQKVSQSHPEFLHPNLSKITLRPWGAKEFALMDNQVGIIIQEW</sequence>
<dbReference type="SUPFAM" id="SSF54593">
    <property type="entry name" value="Glyoxalase/Bleomycin resistance protein/Dihydroxybiphenyl dioxygenase"/>
    <property type="match status" value="1"/>
</dbReference>
<evidence type="ECO:0000313" key="1">
    <source>
        <dbReference type="EMBL" id="TCC89368.1"/>
    </source>
</evidence>
<reference evidence="1 2" key="1">
    <citation type="submission" date="2019-02" db="EMBL/GenBank/DDBJ databases">
        <title>Pedobacter sp. RP-1-13 sp. nov., isolated from Arctic soil.</title>
        <authorList>
            <person name="Dahal R.H."/>
        </authorList>
    </citation>
    <scope>NUCLEOTIDE SEQUENCE [LARGE SCALE GENOMIC DNA]</scope>
    <source>
        <strain evidence="1 2">RP-1-13</strain>
    </source>
</reference>
<dbReference type="Gene3D" id="3.10.180.10">
    <property type="entry name" value="2,3-Dihydroxybiphenyl 1,2-Dioxygenase, domain 1"/>
    <property type="match status" value="1"/>
</dbReference>
<keyword evidence="2" id="KW-1185">Reference proteome</keyword>
<name>A0A4R0MR49_9SPHI</name>
<comment type="caution">
    <text evidence="1">The sequence shown here is derived from an EMBL/GenBank/DDBJ whole genome shotgun (WGS) entry which is preliminary data.</text>
</comment>
<protein>
    <submittedName>
        <fullName evidence="1">Uncharacterized protein</fullName>
    </submittedName>
</protein>